<evidence type="ECO:0000313" key="3">
    <source>
        <dbReference type="Proteomes" id="UP000186817"/>
    </source>
</evidence>
<evidence type="ECO:0000256" key="1">
    <source>
        <dbReference type="SAM" id="MobiDB-lite"/>
    </source>
</evidence>
<dbReference type="EMBL" id="LSRX01000038">
    <property type="protein sequence ID" value="OLQ12787.1"/>
    <property type="molecule type" value="Genomic_DNA"/>
</dbReference>
<keyword evidence="3" id="KW-1185">Reference proteome</keyword>
<accession>A0A1Q9EZG8</accession>
<organism evidence="2 3">
    <name type="scientific">Symbiodinium microadriaticum</name>
    <name type="common">Dinoflagellate</name>
    <name type="synonym">Zooxanthella microadriatica</name>
    <dbReference type="NCBI Taxonomy" id="2951"/>
    <lineage>
        <taxon>Eukaryota</taxon>
        <taxon>Sar</taxon>
        <taxon>Alveolata</taxon>
        <taxon>Dinophyceae</taxon>
        <taxon>Suessiales</taxon>
        <taxon>Symbiodiniaceae</taxon>
        <taxon>Symbiodinium</taxon>
    </lineage>
</organism>
<sequence>MVDVSDVSVAYDRIFNFVAFRHHLIHFYLPCPEIRHEGEIFGQHENALQHDPPILQEAIEGQRQFNREVDMLGHRILQDLRVSFRQLSSRANRHGEGTFKFCVYAMFVQHPTIFVPVSYVSPAMPFPIPLRQFNLFSSISAATPEPANIPAFTSSQATPAPEVSKVSSTGAEAQLAKNVDEQFLKDLMSANIHDVSSQLEIQLEGRSAVDHIPKGLSTLSPFLLYRQQLLENPYPDQWVMAPWQALRTNAGRASLIRKYQRPFASLKDPEGDRCARYLLSLFSEPVPPNSIGRAEFFGFIDCVLQSRLNYERHISEGATWFQELEENVVGYRFRCEGFPGPPLAAQNWHQWAHATTREGATGLLATGKVLPTDHAVAGLDPDEDTKSFFGRSTQHPEWDEGVIQLASKCFHSTKNSSGVVFAGLLPSGHVKGKSASVSYENNLAKFHALVHSCSSDRHWAIRFVAARIDFIFVLSERAKANFPPEAGLPARRGPKSIQGQPTLAIADGSVADDSWVKWNPHPEPSPSSGAHSSFATKAKEELAEASDTEDLMASAKAFRGQGR</sequence>
<feature type="region of interest" description="Disordered" evidence="1">
    <location>
        <begin position="515"/>
        <end position="563"/>
    </location>
</feature>
<protein>
    <submittedName>
        <fullName evidence="2">Uncharacterized protein</fullName>
    </submittedName>
</protein>
<dbReference type="AlphaFoldDB" id="A0A1Q9EZG8"/>
<proteinExistence type="predicted"/>
<gene>
    <name evidence="2" type="ORF">AK812_SmicGene3356</name>
</gene>
<name>A0A1Q9EZG8_SYMMI</name>
<dbReference type="Proteomes" id="UP000186817">
    <property type="component" value="Unassembled WGS sequence"/>
</dbReference>
<feature type="compositionally biased region" description="Polar residues" evidence="1">
    <location>
        <begin position="526"/>
        <end position="535"/>
    </location>
</feature>
<comment type="caution">
    <text evidence="2">The sequence shown here is derived from an EMBL/GenBank/DDBJ whole genome shotgun (WGS) entry which is preliminary data.</text>
</comment>
<reference evidence="2 3" key="1">
    <citation type="submission" date="2016-02" db="EMBL/GenBank/DDBJ databases">
        <title>Genome analysis of coral dinoflagellate symbionts highlights evolutionary adaptations to a symbiotic lifestyle.</title>
        <authorList>
            <person name="Aranda M."/>
            <person name="Li Y."/>
            <person name="Liew Y.J."/>
            <person name="Baumgarten S."/>
            <person name="Simakov O."/>
            <person name="Wilson M."/>
            <person name="Piel J."/>
            <person name="Ashoor H."/>
            <person name="Bougouffa S."/>
            <person name="Bajic V.B."/>
            <person name="Ryu T."/>
            <person name="Ravasi T."/>
            <person name="Bayer T."/>
            <person name="Micklem G."/>
            <person name="Kim H."/>
            <person name="Bhak J."/>
            <person name="Lajeunesse T.C."/>
            <person name="Voolstra C.R."/>
        </authorList>
    </citation>
    <scope>NUCLEOTIDE SEQUENCE [LARGE SCALE GENOMIC DNA]</scope>
    <source>
        <strain evidence="2 3">CCMP2467</strain>
    </source>
</reference>
<evidence type="ECO:0000313" key="2">
    <source>
        <dbReference type="EMBL" id="OLQ12787.1"/>
    </source>
</evidence>